<dbReference type="OrthoDB" id="1925036at2759"/>
<organism evidence="7 8">
    <name type="scientific">Musa troglodytarum</name>
    <name type="common">fe'i banana</name>
    <dbReference type="NCBI Taxonomy" id="320322"/>
    <lineage>
        <taxon>Eukaryota</taxon>
        <taxon>Viridiplantae</taxon>
        <taxon>Streptophyta</taxon>
        <taxon>Embryophyta</taxon>
        <taxon>Tracheophyta</taxon>
        <taxon>Spermatophyta</taxon>
        <taxon>Magnoliopsida</taxon>
        <taxon>Liliopsida</taxon>
        <taxon>Zingiberales</taxon>
        <taxon>Musaceae</taxon>
        <taxon>Musa</taxon>
    </lineage>
</organism>
<dbReference type="PROSITE" id="PS51795">
    <property type="entry name" value="ZF_FLZ"/>
    <property type="match status" value="1"/>
</dbReference>
<name>A0A9E7G8F3_9LILI</name>
<keyword evidence="4" id="KW-0479">Metal-binding</keyword>
<dbReference type="Proteomes" id="UP001055439">
    <property type="component" value="Chromosome 6"/>
</dbReference>
<proteinExistence type="inferred from homology"/>
<comment type="subcellular location">
    <subcellularLocation>
        <location evidence="1">Cytoplasm</location>
    </subcellularLocation>
</comment>
<evidence type="ECO:0000256" key="3">
    <source>
        <dbReference type="ARBA" id="ARBA00022490"/>
    </source>
</evidence>
<evidence type="ECO:0000256" key="2">
    <source>
        <dbReference type="ARBA" id="ARBA00009374"/>
    </source>
</evidence>
<dbReference type="Pfam" id="PF04570">
    <property type="entry name" value="zf-FLZ"/>
    <property type="match status" value="1"/>
</dbReference>
<gene>
    <name evidence="7" type="ORF">MUK42_22809</name>
</gene>
<keyword evidence="8" id="KW-1185">Reference proteome</keyword>
<evidence type="ECO:0000313" key="8">
    <source>
        <dbReference type="Proteomes" id="UP001055439"/>
    </source>
</evidence>
<sequence length="167" mass="18205">MLLGKRPRPQVMRRAPSSAEFFSAVVFDVEAAQTSNQDAIARHFHPRETRWGAPEAAQIGAAGGEGCWATRHVGSTLFLHGGVHCGNSGDGTAPFLRACGLCNRRLGPGRDTYMYRGDIAFCSLECRQQQMNSDEQKEKCYLTSMNNNPLETSCSNQSDCETSIAAT</sequence>
<dbReference type="AlphaFoldDB" id="A0A9E7G8F3"/>
<evidence type="ECO:0000313" key="7">
    <source>
        <dbReference type="EMBL" id="URE10861.1"/>
    </source>
</evidence>
<evidence type="ECO:0000256" key="5">
    <source>
        <dbReference type="PROSITE-ProRule" id="PRU01131"/>
    </source>
</evidence>
<reference evidence="7" key="1">
    <citation type="submission" date="2022-05" db="EMBL/GenBank/DDBJ databases">
        <title>The Musa troglodytarum L. genome provides insights into the mechanism of non-climacteric behaviour and enrichment of carotenoids.</title>
        <authorList>
            <person name="Wang J."/>
        </authorList>
    </citation>
    <scope>NUCLEOTIDE SEQUENCE</scope>
    <source>
        <tissue evidence="7">Leaf</tissue>
    </source>
</reference>
<feature type="domain" description="FLZ-type" evidence="6">
    <location>
        <begin position="94"/>
        <end position="138"/>
    </location>
</feature>
<accession>A0A9E7G8F3</accession>
<feature type="zinc finger region" description="FLZ-type" evidence="5">
    <location>
        <begin position="94"/>
        <end position="138"/>
    </location>
</feature>
<dbReference type="EMBL" id="CP097508">
    <property type="protein sequence ID" value="URE10861.1"/>
    <property type="molecule type" value="Genomic_DNA"/>
</dbReference>
<dbReference type="GO" id="GO:0005737">
    <property type="term" value="C:cytoplasm"/>
    <property type="evidence" value="ECO:0007669"/>
    <property type="project" value="UniProtKB-SubCell"/>
</dbReference>
<protein>
    <submittedName>
        <fullName evidence="7">DUF581 domain containing protein</fullName>
    </submittedName>
</protein>
<keyword evidence="3" id="KW-0963">Cytoplasm</keyword>
<evidence type="ECO:0000256" key="4">
    <source>
        <dbReference type="ARBA" id="ARBA00022723"/>
    </source>
</evidence>
<evidence type="ECO:0000259" key="6">
    <source>
        <dbReference type="PROSITE" id="PS51795"/>
    </source>
</evidence>
<evidence type="ECO:0000256" key="1">
    <source>
        <dbReference type="ARBA" id="ARBA00004496"/>
    </source>
</evidence>
<dbReference type="InterPro" id="IPR007650">
    <property type="entry name" value="Zf-FLZ_dom"/>
</dbReference>
<dbReference type="PANTHER" id="PTHR33059:SF4">
    <property type="entry name" value="FCS-LIKE ZINC FINGER 5"/>
    <property type="match status" value="1"/>
</dbReference>
<comment type="similarity">
    <text evidence="2">Belongs to the FLZ family.</text>
</comment>
<dbReference type="PANTHER" id="PTHR33059">
    <property type="entry name" value="FCS-LIKE ZINC FINGER 5"/>
    <property type="match status" value="1"/>
</dbReference>
<dbReference type="GO" id="GO:0046872">
    <property type="term" value="F:metal ion binding"/>
    <property type="evidence" value="ECO:0007669"/>
    <property type="project" value="UniProtKB-KW"/>
</dbReference>